<dbReference type="RefSeq" id="WP_213247355.1">
    <property type="nucleotide sequence ID" value="NZ_CP045806.1"/>
</dbReference>
<proteinExistence type="predicted"/>
<sequence>MRSYPDSGPTIVSSDLLETEPRRIGVRSLDALHLAGAPGIDAPVIATYDLGPAEAARAHGLKAVAPE</sequence>
<dbReference type="EMBL" id="CP045809">
    <property type="protein sequence ID" value="QHN34344.1"/>
    <property type="molecule type" value="Genomic_DNA"/>
</dbReference>
<name>A0ABX6IET0_9ACTN</name>
<reference evidence="1" key="1">
    <citation type="journal article" date="2021" name="Nat. Microbiol.">
        <title>Cocultivation of an ultrasmall environmental parasitic bacterium with lytic ability against bacteria associated with wastewater foams.</title>
        <authorList>
            <person name="Batinovic S."/>
            <person name="Rose J.J.A."/>
            <person name="Ratcliffe J."/>
            <person name="Seviour R.J."/>
            <person name="Petrovski S."/>
        </authorList>
    </citation>
    <scope>NUCLEOTIDE SEQUENCE</scope>
    <source>
        <strain evidence="1">CON9</strain>
    </source>
</reference>
<protein>
    <submittedName>
        <fullName evidence="1">Uncharacterized protein</fullName>
    </submittedName>
</protein>
<keyword evidence="2" id="KW-1185">Reference proteome</keyword>
<gene>
    <name evidence="1" type="ORF">GII31_04950</name>
</gene>
<dbReference type="Proteomes" id="UP001059836">
    <property type="component" value="Chromosome"/>
</dbReference>
<organism evidence="1 2">
    <name type="scientific">Gordonia pseudamarae</name>
    <dbReference type="NCBI Taxonomy" id="2831662"/>
    <lineage>
        <taxon>Bacteria</taxon>
        <taxon>Bacillati</taxon>
        <taxon>Actinomycetota</taxon>
        <taxon>Actinomycetes</taxon>
        <taxon>Mycobacteriales</taxon>
        <taxon>Gordoniaceae</taxon>
        <taxon>Gordonia</taxon>
    </lineage>
</organism>
<evidence type="ECO:0000313" key="1">
    <source>
        <dbReference type="EMBL" id="QHN34344.1"/>
    </source>
</evidence>
<evidence type="ECO:0000313" key="2">
    <source>
        <dbReference type="Proteomes" id="UP001059836"/>
    </source>
</evidence>
<accession>A0ABX6IET0</accession>